<dbReference type="OrthoDB" id="7810642at2"/>
<accession>A0A3N4V0U3</accession>
<feature type="compositionally biased region" description="Basic residues" evidence="2">
    <location>
        <begin position="1"/>
        <end position="16"/>
    </location>
</feature>
<dbReference type="PANTHER" id="PTHR32309:SF13">
    <property type="entry name" value="FERRIC ENTEROBACTIN TRANSPORT PROTEIN FEPE"/>
    <property type="match status" value="1"/>
</dbReference>
<proteinExistence type="predicted"/>
<dbReference type="EMBL" id="RKQK01000002">
    <property type="protein sequence ID" value="RPE67460.1"/>
    <property type="molecule type" value="Genomic_DNA"/>
</dbReference>
<evidence type="ECO:0000313" key="4">
    <source>
        <dbReference type="EMBL" id="RPE67460.1"/>
    </source>
</evidence>
<evidence type="ECO:0000256" key="2">
    <source>
        <dbReference type="SAM" id="MobiDB-lite"/>
    </source>
</evidence>
<feature type="compositionally biased region" description="Polar residues" evidence="2">
    <location>
        <begin position="98"/>
        <end position="127"/>
    </location>
</feature>
<keyword evidence="3" id="KW-1133">Transmembrane helix</keyword>
<sequence length="612" mass="66646">MTTKPKAQKFRVRRSPRAASVSDAAARAMAAEQAPAVEHPSQAAPTPAASAQPSNVDDARLFDNEADADGFGDMPFPGSAAQNATTAQAAQRRVSRGAISNTLGDKSSSPQSSRPQGHQENTAQTGDVTPADEMGVDQAIDAIRREGLTGRQLRMARRLAQKHNLAPTSDFDAVRLLRAQGIDPFQRTAMLDMVTTEDEQAQLPATTGNKLPKTIETAKASLPPELMERLSRENEISQIQQDIAKRRRRKTLLLASRIAVFVGIPTFLAGLYYYTIATPMYATKSSFVIQQADAAGGAASGGLLSGTSFGGSQDSIAVQDYLESRDAMLRLDADVGFKNHFASEAIDPIQRLPAQPTNEKAYKVYKDRVSIGYDPTEGLLKMEVVAADPEVSKQFSDALITYAEERVDNLTQRKREDQMKGARESLEDAERKMQEAQESVVVLQEQLGVISPEAETGALMGQISTFETQLQQKQLQLQQLLDNARPNQARVEGTRGDIGRLENIVANLRSQMTQATGTSGSLARISAELRMAEVDLQTRQMMTQQAVQSLEAARVEANRQTRYLSLSSSPVAPDEPTYPRKFENTVLAFLLFSGIYLLASLTAAVLREQVSA</sequence>
<dbReference type="Proteomes" id="UP000269689">
    <property type="component" value="Unassembled WGS sequence"/>
</dbReference>
<reference evidence="4 5" key="1">
    <citation type="submission" date="2018-11" db="EMBL/GenBank/DDBJ databases">
        <title>Genomic Encyclopedia of Type Strains, Phase IV (KMG-IV): sequencing the most valuable type-strain genomes for metagenomic binning, comparative biology and taxonomic classification.</title>
        <authorList>
            <person name="Goeker M."/>
        </authorList>
    </citation>
    <scope>NUCLEOTIDE SEQUENCE [LARGE SCALE GENOMIC DNA]</scope>
    <source>
        <strain evidence="4 5">DSM 104731</strain>
    </source>
</reference>
<feature type="transmembrane region" description="Helical" evidence="3">
    <location>
        <begin position="252"/>
        <end position="274"/>
    </location>
</feature>
<protein>
    <submittedName>
        <fullName evidence="4">Capsular polysaccharide transport system permease protein</fullName>
    </submittedName>
</protein>
<evidence type="ECO:0000256" key="1">
    <source>
        <dbReference type="SAM" id="Coils"/>
    </source>
</evidence>
<dbReference type="RefSeq" id="WP_123792899.1">
    <property type="nucleotide sequence ID" value="NZ_RKQK01000002.1"/>
</dbReference>
<keyword evidence="3" id="KW-0812">Transmembrane</keyword>
<keyword evidence="5" id="KW-1185">Reference proteome</keyword>
<dbReference type="AlphaFoldDB" id="A0A3N4V0U3"/>
<dbReference type="GO" id="GO:0004713">
    <property type="term" value="F:protein tyrosine kinase activity"/>
    <property type="evidence" value="ECO:0007669"/>
    <property type="project" value="TreeGrafter"/>
</dbReference>
<name>A0A3N4V0U3_9RHOB</name>
<dbReference type="PANTHER" id="PTHR32309">
    <property type="entry name" value="TYROSINE-PROTEIN KINASE"/>
    <property type="match status" value="1"/>
</dbReference>
<evidence type="ECO:0000256" key="3">
    <source>
        <dbReference type="SAM" id="Phobius"/>
    </source>
</evidence>
<dbReference type="GO" id="GO:0005886">
    <property type="term" value="C:plasma membrane"/>
    <property type="evidence" value="ECO:0007669"/>
    <property type="project" value="TreeGrafter"/>
</dbReference>
<evidence type="ECO:0000313" key="5">
    <source>
        <dbReference type="Proteomes" id="UP000269689"/>
    </source>
</evidence>
<gene>
    <name evidence="4" type="ORF">EDD53_1869</name>
</gene>
<keyword evidence="1" id="KW-0175">Coiled coil</keyword>
<comment type="caution">
    <text evidence="4">The sequence shown here is derived from an EMBL/GenBank/DDBJ whole genome shotgun (WGS) entry which is preliminary data.</text>
</comment>
<keyword evidence="3" id="KW-0472">Membrane</keyword>
<dbReference type="InterPro" id="IPR050445">
    <property type="entry name" value="Bact_polysacc_biosynth/exp"/>
</dbReference>
<organism evidence="4 5">
    <name type="scientific">Pacificibacter maritimus</name>
    <dbReference type="NCBI Taxonomy" id="762213"/>
    <lineage>
        <taxon>Bacteria</taxon>
        <taxon>Pseudomonadati</taxon>
        <taxon>Pseudomonadota</taxon>
        <taxon>Alphaproteobacteria</taxon>
        <taxon>Rhodobacterales</taxon>
        <taxon>Roseobacteraceae</taxon>
        <taxon>Pacificibacter</taxon>
    </lineage>
</organism>
<feature type="transmembrane region" description="Helical" evidence="3">
    <location>
        <begin position="586"/>
        <end position="606"/>
    </location>
</feature>
<feature type="compositionally biased region" description="Low complexity" evidence="2">
    <location>
        <begin position="80"/>
        <end position="91"/>
    </location>
</feature>
<feature type="coiled-coil region" evidence="1">
    <location>
        <begin position="412"/>
        <end position="483"/>
    </location>
</feature>
<feature type="region of interest" description="Disordered" evidence="2">
    <location>
        <begin position="1"/>
        <end position="132"/>
    </location>
</feature>
<feature type="compositionally biased region" description="Low complexity" evidence="2">
    <location>
        <begin position="17"/>
        <end position="54"/>
    </location>
</feature>